<feature type="domain" description="Gla" evidence="16">
    <location>
        <begin position="42"/>
        <end position="88"/>
    </location>
</feature>
<evidence type="ECO:0000256" key="7">
    <source>
        <dbReference type="ARBA" id="ARBA00022801"/>
    </source>
</evidence>
<dbReference type="SMART" id="SM00069">
    <property type="entry name" value="GLA"/>
    <property type="match status" value="1"/>
</dbReference>
<dbReference type="PROSITE" id="PS50998">
    <property type="entry name" value="GLA_2"/>
    <property type="match status" value="1"/>
</dbReference>
<feature type="active site" description="Charge relay system" evidence="11">
    <location>
        <position position="428"/>
    </location>
</feature>
<evidence type="ECO:0000313" key="18">
    <source>
        <dbReference type="Proteomes" id="UP000472277"/>
    </source>
</evidence>
<dbReference type="AlphaFoldDB" id="A0A674A0V0"/>
<dbReference type="GO" id="GO:0005509">
    <property type="term" value="F:calcium ion binding"/>
    <property type="evidence" value="ECO:0007669"/>
    <property type="project" value="InterPro"/>
</dbReference>
<dbReference type="PROSITE" id="PS50026">
    <property type="entry name" value="EGF_3"/>
    <property type="match status" value="1"/>
</dbReference>
<dbReference type="PANTHER" id="PTHR24278">
    <property type="entry name" value="COAGULATION FACTOR"/>
    <property type="match status" value="1"/>
</dbReference>
<dbReference type="GeneID" id="115162857"/>
<dbReference type="PROSITE" id="PS50240">
    <property type="entry name" value="TRYPSIN_DOM"/>
    <property type="match status" value="1"/>
</dbReference>
<evidence type="ECO:0000256" key="4">
    <source>
        <dbReference type="ARBA" id="ARBA00022670"/>
    </source>
</evidence>
<dbReference type="Gene3D" id="2.40.10.10">
    <property type="entry name" value="Trypsin-like serine proteases"/>
    <property type="match status" value="2"/>
</dbReference>
<reference evidence="17" key="2">
    <citation type="submission" date="2025-09" db="UniProtKB">
        <authorList>
            <consortium name="Ensembl"/>
        </authorList>
    </citation>
    <scope>IDENTIFICATION</scope>
</reference>
<dbReference type="InterPro" id="IPR001254">
    <property type="entry name" value="Trypsin_dom"/>
</dbReference>
<dbReference type="PROSITE" id="PS00135">
    <property type="entry name" value="TRYPSIN_SER"/>
    <property type="match status" value="1"/>
</dbReference>
<feature type="active site" description="Charge relay system" evidence="11">
    <location>
        <position position="286"/>
    </location>
</feature>
<feature type="signal peptide" evidence="13">
    <location>
        <begin position="1"/>
        <end position="19"/>
    </location>
</feature>
<protein>
    <submittedName>
        <fullName evidence="17">Coagulation factor IX-like</fullName>
    </submittedName>
</protein>
<dbReference type="InterPro" id="IPR012224">
    <property type="entry name" value="Pept_S1A_FX"/>
</dbReference>
<evidence type="ECO:0000259" key="15">
    <source>
        <dbReference type="PROSITE" id="PS50240"/>
    </source>
</evidence>
<dbReference type="CDD" id="cd00190">
    <property type="entry name" value="Tryp_SPc"/>
    <property type="match status" value="1"/>
</dbReference>
<keyword evidence="6" id="KW-0677">Repeat</keyword>
<dbReference type="PROSITE" id="PS00011">
    <property type="entry name" value="GLA_1"/>
    <property type="match status" value="1"/>
</dbReference>
<evidence type="ECO:0000256" key="10">
    <source>
        <dbReference type="ARBA" id="ARBA00023180"/>
    </source>
</evidence>
<evidence type="ECO:0000256" key="6">
    <source>
        <dbReference type="ARBA" id="ARBA00022737"/>
    </source>
</evidence>
<dbReference type="Pfam" id="PF00008">
    <property type="entry name" value="EGF"/>
    <property type="match status" value="1"/>
</dbReference>
<feature type="domain" description="Peptidase S1" evidence="15">
    <location>
        <begin position="245"/>
        <end position="476"/>
    </location>
</feature>
<dbReference type="FunFam" id="4.10.740.10:FF:000001">
    <property type="entry name" value="vitamin K-dependent protein S"/>
    <property type="match status" value="1"/>
</dbReference>
<evidence type="ECO:0000259" key="16">
    <source>
        <dbReference type="PROSITE" id="PS50998"/>
    </source>
</evidence>
<dbReference type="InterPro" id="IPR000742">
    <property type="entry name" value="EGF"/>
</dbReference>
<dbReference type="SUPFAM" id="SSF50494">
    <property type="entry name" value="Trypsin-like serine proteases"/>
    <property type="match status" value="1"/>
</dbReference>
<name>A0A674A0V0_SALTR</name>
<keyword evidence="10" id="KW-0325">Glycoprotein</keyword>
<dbReference type="OrthoDB" id="5918597at2759"/>
<keyword evidence="8" id="KW-0720">Serine protease</keyword>
<dbReference type="Gene3D" id="2.10.25.10">
    <property type="entry name" value="Laminin"/>
    <property type="match status" value="2"/>
</dbReference>
<dbReference type="RefSeq" id="XP_029570163.1">
    <property type="nucleotide sequence ID" value="XM_029714303.1"/>
</dbReference>
<evidence type="ECO:0000256" key="13">
    <source>
        <dbReference type="SAM" id="SignalP"/>
    </source>
</evidence>
<dbReference type="PROSITE" id="PS00022">
    <property type="entry name" value="EGF_1"/>
    <property type="match status" value="1"/>
</dbReference>
<evidence type="ECO:0000256" key="5">
    <source>
        <dbReference type="ARBA" id="ARBA00022729"/>
    </source>
</evidence>
<dbReference type="InterPro" id="IPR043504">
    <property type="entry name" value="Peptidase_S1_PA_chymotrypsin"/>
</dbReference>
<dbReference type="PANTHER" id="PTHR24278:SF25">
    <property type="entry name" value="COAGULATION FACTOR IX"/>
    <property type="match status" value="1"/>
</dbReference>
<dbReference type="Gene3D" id="4.10.740.10">
    <property type="entry name" value="Coagulation Factor IX"/>
    <property type="match status" value="1"/>
</dbReference>
<dbReference type="InterPro" id="IPR033116">
    <property type="entry name" value="TRYPSIN_SER"/>
</dbReference>
<dbReference type="Ensembl" id="ENSSTUT00000055203.1">
    <property type="protein sequence ID" value="ENSSTUP00000052798.1"/>
    <property type="gene ID" value="ENSSTUG00000022359.1"/>
</dbReference>
<feature type="chain" id="PRO_5025470193" evidence="13">
    <location>
        <begin position="20"/>
        <end position="485"/>
    </location>
</feature>
<dbReference type="InterPro" id="IPR001314">
    <property type="entry name" value="Peptidase_S1A"/>
</dbReference>
<evidence type="ECO:0000259" key="14">
    <source>
        <dbReference type="PROSITE" id="PS50026"/>
    </source>
</evidence>
<dbReference type="Pfam" id="PF14670">
    <property type="entry name" value="FXa_inhibition"/>
    <property type="match status" value="1"/>
</dbReference>
<keyword evidence="3 12" id="KW-0245">EGF-like domain</keyword>
<evidence type="ECO:0000256" key="8">
    <source>
        <dbReference type="ARBA" id="ARBA00022825"/>
    </source>
</evidence>
<keyword evidence="18" id="KW-1185">Reference proteome</keyword>
<evidence type="ECO:0000256" key="12">
    <source>
        <dbReference type="PROSITE-ProRule" id="PRU00076"/>
    </source>
</evidence>
<evidence type="ECO:0000313" key="17">
    <source>
        <dbReference type="Ensembl" id="ENSSTUP00000052798.1"/>
    </source>
</evidence>
<dbReference type="GO" id="GO:0004252">
    <property type="term" value="F:serine-type endopeptidase activity"/>
    <property type="evidence" value="ECO:0007669"/>
    <property type="project" value="InterPro"/>
</dbReference>
<dbReference type="Proteomes" id="UP000472277">
    <property type="component" value="Chromosome 26"/>
</dbReference>
<dbReference type="GeneTree" id="ENSGT00940000165072"/>
<dbReference type="SMART" id="SM00181">
    <property type="entry name" value="EGF"/>
    <property type="match status" value="2"/>
</dbReference>
<dbReference type="InterPro" id="IPR009003">
    <property type="entry name" value="Peptidase_S1_PA"/>
</dbReference>
<dbReference type="PROSITE" id="PS01186">
    <property type="entry name" value="EGF_2"/>
    <property type="match status" value="1"/>
</dbReference>
<dbReference type="InParanoid" id="A0A674A0V0"/>
<dbReference type="OMA" id="VPYHNTW"/>
<dbReference type="PRINTS" id="PR00722">
    <property type="entry name" value="CHYMOTRYPSIN"/>
</dbReference>
<organism evidence="17 18">
    <name type="scientific">Salmo trutta</name>
    <name type="common">Brown trout</name>
    <dbReference type="NCBI Taxonomy" id="8032"/>
    <lineage>
        <taxon>Eukaryota</taxon>
        <taxon>Metazoa</taxon>
        <taxon>Chordata</taxon>
        <taxon>Craniata</taxon>
        <taxon>Vertebrata</taxon>
        <taxon>Euteleostomi</taxon>
        <taxon>Actinopterygii</taxon>
        <taxon>Neopterygii</taxon>
        <taxon>Teleostei</taxon>
        <taxon>Protacanthopterygii</taxon>
        <taxon>Salmoniformes</taxon>
        <taxon>Salmonidae</taxon>
        <taxon>Salmoninae</taxon>
        <taxon>Salmo</taxon>
    </lineage>
</organism>
<comment type="subcellular location">
    <subcellularLocation>
        <location evidence="1">Secreted</location>
    </subcellularLocation>
</comment>
<feature type="active site" description="Charge relay system" evidence="11">
    <location>
        <position position="331"/>
    </location>
</feature>
<dbReference type="GO" id="GO:0005615">
    <property type="term" value="C:extracellular space"/>
    <property type="evidence" value="ECO:0007669"/>
    <property type="project" value="TreeGrafter"/>
</dbReference>
<dbReference type="InterPro" id="IPR001881">
    <property type="entry name" value="EGF-like_Ca-bd_dom"/>
</dbReference>
<evidence type="ECO:0000256" key="2">
    <source>
        <dbReference type="ARBA" id="ARBA00022525"/>
    </source>
</evidence>
<dbReference type="Pfam" id="PF00089">
    <property type="entry name" value="Trypsin"/>
    <property type="match status" value="1"/>
</dbReference>
<dbReference type="GO" id="GO:0007596">
    <property type="term" value="P:blood coagulation"/>
    <property type="evidence" value="ECO:0007669"/>
    <property type="project" value="InterPro"/>
</dbReference>
<evidence type="ECO:0000256" key="1">
    <source>
        <dbReference type="ARBA" id="ARBA00004613"/>
    </source>
</evidence>
<dbReference type="InterPro" id="IPR035972">
    <property type="entry name" value="GLA-like_dom_SF"/>
</dbReference>
<accession>A0A674A0V0</accession>
<dbReference type="InterPro" id="IPR000294">
    <property type="entry name" value="GLA_domain"/>
</dbReference>
<dbReference type="SMART" id="SM00179">
    <property type="entry name" value="EGF_CA"/>
    <property type="match status" value="1"/>
</dbReference>
<dbReference type="PRINTS" id="PR00001">
    <property type="entry name" value="GLABLOOD"/>
</dbReference>
<dbReference type="InterPro" id="IPR017857">
    <property type="entry name" value="Coagulation_fac-like_Gla_dom"/>
</dbReference>
<keyword evidence="9 12" id="KW-1015">Disulfide bond</keyword>
<evidence type="ECO:0000256" key="11">
    <source>
        <dbReference type="PIRSR" id="PIRSR001143-1"/>
    </source>
</evidence>
<keyword evidence="5 13" id="KW-0732">Signal</keyword>
<dbReference type="Pfam" id="PF00594">
    <property type="entry name" value="Gla"/>
    <property type="match status" value="1"/>
</dbReference>
<keyword evidence="2" id="KW-0964">Secreted</keyword>
<dbReference type="FunFam" id="2.10.25.10:FF:000321">
    <property type="entry name" value="Protein delta homolog 1"/>
    <property type="match status" value="1"/>
</dbReference>
<dbReference type="KEGG" id="stru:115162857"/>
<proteinExistence type="predicted"/>
<keyword evidence="7" id="KW-0378">Hydrolase</keyword>
<dbReference type="GO" id="GO:0006508">
    <property type="term" value="P:proteolysis"/>
    <property type="evidence" value="ECO:0007669"/>
    <property type="project" value="UniProtKB-KW"/>
</dbReference>
<comment type="caution">
    <text evidence="12">Lacks conserved residue(s) required for the propagation of feature annotation.</text>
</comment>
<dbReference type="FunFam" id="2.40.10.10:FF:000120">
    <property type="entry name" value="Putative serine protease"/>
    <property type="match status" value="1"/>
</dbReference>
<feature type="domain" description="EGF-like" evidence="14">
    <location>
        <begin position="88"/>
        <end position="124"/>
    </location>
</feature>
<feature type="disulfide bond" evidence="12">
    <location>
        <begin position="114"/>
        <end position="123"/>
    </location>
</feature>
<dbReference type="InterPro" id="IPR050442">
    <property type="entry name" value="Peptidase_S1_coag_factors"/>
</dbReference>
<dbReference type="SUPFAM" id="SSF57630">
    <property type="entry name" value="GLA-domain"/>
    <property type="match status" value="1"/>
</dbReference>
<dbReference type="SMART" id="SM00020">
    <property type="entry name" value="Tryp_SPc"/>
    <property type="match status" value="1"/>
</dbReference>
<reference evidence="17" key="1">
    <citation type="submission" date="2025-08" db="UniProtKB">
        <authorList>
            <consortium name="Ensembl"/>
        </authorList>
    </citation>
    <scope>IDENTIFICATION</scope>
</reference>
<gene>
    <name evidence="17" type="primary">LOC115162857</name>
</gene>
<dbReference type="PIRSF" id="PIRSF001143">
    <property type="entry name" value="Factor_X"/>
    <property type="match status" value="1"/>
</dbReference>
<evidence type="ECO:0000256" key="9">
    <source>
        <dbReference type="ARBA" id="ARBA00023157"/>
    </source>
</evidence>
<dbReference type="CDD" id="cd00054">
    <property type="entry name" value="EGF_CA"/>
    <property type="match status" value="1"/>
</dbReference>
<sequence length="485" mass="54663">MSQSDGWLLTVLLVSVGSLFESKVFLEQRHAVQLLRGPRRPRANFFLEEMMPGNLERECYEETCSQEEAAEIFQTKEKTMEFWYRYKNLNPCHYNPCKNGGICTIDRDGYLCLCPPRYDGKTCAIEVFECQFKNGGCLHYCTNQERTTGVQCSCAEGYQLDEDGKTCSETVAFPCGKKQSEALLRRSLLDESEPFTPTFRHSDRNLTITMEGERNSTSTLFAINSTQPGGNSTDYMEDVNEDTRIVGGQLERQGGSPWQVMIWREDGYGFCGGTLISQRWVVSSAHCMHETPDHVTIGDYDKRRPDPDEQKIKVAKVVVHPHFHDYTFDSDIALIYLSSPVVLSPVAVPACLPNGQLASHLQREDVRGMVTGWGVTKYLGPSSRFLRKVTLPVVDQQKCIRSTEQVITDNMFCAGYLEASLDACSGDSGGPFVVNYHGTWFLTGVVSWGEKCPTKGKYGIYTRLGNYLRWIQDTIESQVDNSTHT</sequence>
<dbReference type="SUPFAM" id="SSF57196">
    <property type="entry name" value="EGF/Laminin"/>
    <property type="match status" value="2"/>
</dbReference>
<keyword evidence="4" id="KW-0645">Protease</keyword>
<evidence type="ECO:0000256" key="3">
    <source>
        <dbReference type="ARBA" id="ARBA00022536"/>
    </source>
</evidence>